<keyword evidence="7 21" id="KW-0812">Transmembrane</keyword>
<comment type="caution">
    <text evidence="22">The sequence shown here is derived from an EMBL/GenBank/DDBJ whole genome shotgun (WGS) entry which is preliminary data.</text>
</comment>
<evidence type="ECO:0000256" key="4">
    <source>
        <dbReference type="ARBA" id="ARBA00022618"/>
    </source>
</evidence>
<keyword evidence="10 21" id="KW-1133">Transmembrane helix</keyword>
<keyword evidence="11 21" id="KW-0472">Membrane</keyword>
<dbReference type="EMBL" id="PFET01000009">
    <property type="protein sequence ID" value="PJE75827.1"/>
    <property type="molecule type" value="Genomic_DNA"/>
</dbReference>
<dbReference type="Proteomes" id="UP000231152">
    <property type="component" value="Unassembled WGS sequence"/>
</dbReference>
<feature type="transmembrane region" description="Helical" evidence="21">
    <location>
        <begin position="192"/>
        <end position="212"/>
    </location>
</feature>
<evidence type="ECO:0000256" key="8">
    <source>
        <dbReference type="ARBA" id="ARBA00022960"/>
    </source>
</evidence>
<evidence type="ECO:0000256" key="15">
    <source>
        <dbReference type="ARBA" id="ARBA00033270"/>
    </source>
</evidence>
<evidence type="ECO:0000256" key="3">
    <source>
        <dbReference type="ARBA" id="ARBA00022475"/>
    </source>
</evidence>
<keyword evidence="4" id="KW-0132">Cell division</keyword>
<evidence type="ECO:0000256" key="11">
    <source>
        <dbReference type="ARBA" id="ARBA00023136"/>
    </source>
</evidence>
<evidence type="ECO:0000256" key="18">
    <source>
        <dbReference type="ARBA" id="ARBA00041418"/>
    </source>
</evidence>
<dbReference type="InterPro" id="IPR018365">
    <property type="entry name" value="Cell_cycle_FtsW-rel_CS"/>
</dbReference>
<evidence type="ECO:0000256" key="1">
    <source>
        <dbReference type="ARBA" id="ARBA00004651"/>
    </source>
</evidence>
<evidence type="ECO:0000256" key="7">
    <source>
        <dbReference type="ARBA" id="ARBA00022692"/>
    </source>
</evidence>
<keyword evidence="5" id="KW-0328">Glycosyltransferase</keyword>
<dbReference type="NCBIfam" id="TIGR02614">
    <property type="entry name" value="ftsW"/>
    <property type="match status" value="1"/>
</dbReference>
<keyword evidence="6" id="KW-0808">Transferase</keyword>
<evidence type="ECO:0000256" key="19">
    <source>
        <dbReference type="ARBA" id="ARBA00044770"/>
    </source>
</evidence>
<evidence type="ECO:0000256" key="9">
    <source>
        <dbReference type="ARBA" id="ARBA00022984"/>
    </source>
</evidence>
<evidence type="ECO:0000256" key="14">
    <source>
        <dbReference type="ARBA" id="ARBA00032370"/>
    </source>
</evidence>
<keyword evidence="8" id="KW-0133">Cell shape</keyword>
<dbReference type="PANTHER" id="PTHR30474">
    <property type="entry name" value="CELL CYCLE PROTEIN"/>
    <property type="match status" value="1"/>
</dbReference>
<evidence type="ECO:0000313" key="23">
    <source>
        <dbReference type="Proteomes" id="UP000231152"/>
    </source>
</evidence>
<dbReference type="GO" id="GO:0008360">
    <property type="term" value="P:regulation of cell shape"/>
    <property type="evidence" value="ECO:0007669"/>
    <property type="project" value="UniProtKB-KW"/>
</dbReference>
<evidence type="ECO:0000256" key="12">
    <source>
        <dbReference type="ARBA" id="ARBA00023306"/>
    </source>
</evidence>
<dbReference type="EC" id="2.4.99.28" evidence="19"/>
<evidence type="ECO:0000256" key="10">
    <source>
        <dbReference type="ARBA" id="ARBA00022989"/>
    </source>
</evidence>
<dbReference type="PANTHER" id="PTHR30474:SF2">
    <property type="entry name" value="PEPTIDOGLYCAN GLYCOSYLTRANSFERASE FTSW-RELATED"/>
    <property type="match status" value="1"/>
</dbReference>
<dbReference type="GO" id="GO:0032153">
    <property type="term" value="C:cell division site"/>
    <property type="evidence" value="ECO:0007669"/>
    <property type="project" value="TreeGrafter"/>
</dbReference>
<feature type="transmembrane region" description="Helical" evidence="21">
    <location>
        <begin position="82"/>
        <end position="102"/>
    </location>
</feature>
<keyword evidence="12" id="KW-0131">Cell cycle</keyword>
<evidence type="ECO:0000256" key="2">
    <source>
        <dbReference type="ARBA" id="ARBA00004752"/>
    </source>
</evidence>
<feature type="transmembrane region" description="Helical" evidence="21">
    <location>
        <begin position="169"/>
        <end position="185"/>
    </location>
</feature>
<proteinExistence type="inferred from homology"/>
<dbReference type="GO" id="GO:0071555">
    <property type="term" value="P:cell wall organization"/>
    <property type="evidence" value="ECO:0007669"/>
    <property type="project" value="UniProtKB-KW"/>
</dbReference>
<evidence type="ECO:0000313" key="22">
    <source>
        <dbReference type="EMBL" id="PJE75827.1"/>
    </source>
</evidence>
<evidence type="ECO:0000256" key="20">
    <source>
        <dbReference type="ARBA" id="ARBA00049902"/>
    </source>
</evidence>
<dbReference type="InterPro" id="IPR001182">
    <property type="entry name" value="FtsW/RodA"/>
</dbReference>
<feature type="transmembrane region" description="Helical" evidence="21">
    <location>
        <begin position="315"/>
        <end position="337"/>
    </location>
</feature>
<dbReference type="GO" id="GO:0005886">
    <property type="term" value="C:plasma membrane"/>
    <property type="evidence" value="ECO:0007669"/>
    <property type="project" value="UniProtKB-SubCell"/>
</dbReference>
<keyword evidence="13" id="KW-0961">Cell wall biogenesis/degradation</keyword>
<name>A0A2M8LEG4_9BACT</name>
<feature type="transmembrane region" description="Helical" evidence="21">
    <location>
        <begin position="343"/>
        <end position="364"/>
    </location>
</feature>
<feature type="transmembrane region" description="Helical" evidence="21">
    <location>
        <begin position="108"/>
        <end position="135"/>
    </location>
</feature>
<dbReference type="GO" id="GO:0015648">
    <property type="term" value="F:lipid-linked peptidoglycan transporter activity"/>
    <property type="evidence" value="ECO:0007669"/>
    <property type="project" value="TreeGrafter"/>
</dbReference>
<feature type="transmembrane region" description="Helical" evidence="21">
    <location>
        <begin position="53"/>
        <end position="70"/>
    </location>
</feature>
<dbReference type="GO" id="GO:0008955">
    <property type="term" value="F:peptidoglycan glycosyltransferase activity"/>
    <property type="evidence" value="ECO:0007669"/>
    <property type="project" value="UniProtKB-EC"/>
</dbReference>
<evidence type="ECO:0000256" key="21">
    <source>
        <dbReference type="SAM" id="Phobius"/>
    </source>
</evidence>
<dbReference type="GO" id="GO:0051301">
    <property type="term" value="P:cell division"/>
    <property type="evidence" value="ECO:0007669"/>
    <property type="project" value="UniProtKB-KW"/>
</dbReference>
<feature type="transmembrane region" description="Helical" evidence="21">
    <location>
        <begin position="12"/>
        <end position="33"/>
    </location>
</feature>
<evidence type="ECO:0000256" key="16">
    <source>
        <dbReference type="ARBA" id="ARBA00038053"/>
    </source>
</evidence>
<reference evidence="22 23" key="1">
    <citation type="submission" date="2017-09" db="EMBL/GenBank/DDBJ databases">
        <title>Depth-based differentiation of microbial function through sediment-hosted aquifers and enrichment of novel symbionts in the deep terrestrial subsurface.</title>
        <authorList>
            <person name="Probst A.J."/>
            <person name="Ladd B."/>
            <person name="Jarett J.K."/>
            <person name="Geller-Mcgrath D.E."/>
            <person name="Sieber C.M."/>
            <person name="Emerson J.B."/>
            <person name="Anantharaman K."/>
            <person name="Thomas B.C."/>
            <person name="Malmstrom R."/>
            <person name="Stieglmeier M."/>
            <person name="Klingl A."/>
            <person name="Woyke T."/>
            <person name="Ryan C.M."/>
            <person name="Banfield J.F."/>
        </authorList>
    </citation>
    <scope>NUCLEOTIDE SEQUENCE [LARGE SCALE GENOMIC DNA]</scope>
    <source>
        <strain evidence="22">CG10_big_fil_rev_8_21_14_0_10_48_11</strain>
    </source>
</reference>
<keyword evidence="9" id="KW-0573">Peptidoglycan synthesis</keyword>
<dbReference type="GO" id="GO:0009252">
    <property type="term" value="P:peptidoglycan biosynthetic process"/>
    <property type="evidence" value="ECO:0007669"/>
    <property type="project" value="UniProtKB-KW"/>
</dbReference>
<evidence type="ECO:0000256" key="5">
    <source>
        <dbReference type="ARBA" id="ARBA00022676"/>
    </source>
</evidence>
<keyword evidence="3" id="KW-1003">Cell membrane</keyword>
<accession>A0A2M8LEG4</accession>
<dbReference type="Pfam" id="PF01098">
    <property type="entry name" value="FTSW_RODA_SPOVE"/>
    <property type="match status" value="1"/>
</dbReference>
<sequence>MTEKRIKLGVPDYRFLAAVGILLLFGLLMLTSASSPTAISRYGDAYYFLQRQLAVGLTPGLIGFAFFYFFDYKKIRRFALPLFSVSVFLLAVVLIPGIGQIYGGARRWIGLAGITFQPSELAKLGLIVYLASWFAAKQQKLGSLREGFLPFIVLLGTVLGLIVLEPDLGTTMVIAIATVVLYFLSGAPLRHFFLLLVAGVAAVGGLIALAPYRFNRLLIFLKPELDPQGIGYHINQAFLAIGSGGFWGRGYGHSQAKFQYLPEASGDSIFAVIGEELGFLLSVAFIGLLVYVFIRGFKIAEHSPDDFGRYLGAGIMLWLLVQSIINIGAMLGLLPLTGLPLPFVSYGGTALAVSMAAIGIVANISRQSTVEV</sequence>
<organism evidence="22 23">
    <name type="scientific">Candidatus Uhrbacteria bacterium CG10_big_fil_rev_8_21_14_0_10_48_11</name>
    <dbReference type="NCBI Taxonomy" id="1975037"/>
    <lineage>
        <taxon>Bacteria</taxon>
        <taxon>Candidatus Uhriibacteriota</taxon>
    </lineage>
</organism>
<evidence type="ECO:0000256" key="6">
    <source>
        <dbReference type="ARBA" id="ARBA00022679"/>
    </source>
</evidence>
<dbReference type="PROSITE" id="PS00428">
    <property type="entry name" value="FTSW_RODA_SPOVE"/>
    <property type="match status" value="1"/>
</dbReference>
<feature type="transmembrane region" description="Helical" evidence="21">
    <location>
        <begin position="147"/>
        <end position="163"/>
    </location>
</feature>
<comment type="catalytic activity">
    <reaction evidence="20">
        <text>[GlcNAc-(1-&gt;4)-Mur2Ac(oyl-L-Ala-gamma-D-Glu-L-Lys-D-Ala-D-Ala)](n)-di-trans,octa-cis-undecaprenyl diphosphate + beta-D-GlcNAc-(1-&gt;4)-Mur2Ac(oyl-L-Ala-gamma-D-Glu-L-Lys-D-Ala-D-Ala)-di-trans,octa-cis-undecaprenyl diphosphate = [GlcNAc-(1-&gt;4)-Mur2Ac(oyl-L-Ala-gamma-D-Glu-L-Lys-D-Ala-D-Ala)](n+1)-di-trans,octa-cis-undecaprenyl diphosphate + di-trans,octa-cis-undecaprenyl diphosphate + H(+)</text>
        <dbReference type="Rhea" id="RHEA:23708"/>
        <dbReference type="Rhea" id="RHEA-COMP:9602"/>
        <dbReference type="Rhea" id="RHEA-COMP:9603"/>
        <dbReference type="ChEBI" id="CHEBI:15378"/>
        <dbReference type="ChEBI" id="CHEBI:58405"/>
        <dbReference type="ChEBI" id="CHEBI:60033"/>
        <dbReference type="ChEBI" id="CHEBI:78435"/>
        <dbReference type="EC" id="2.4.99.28"/>
    </reaction>
</comment>
<dbReference type="AlphaFoldDB" id="A0A2M8LEG4"/>
<comment type="similarity">
    <text evidence="16">Belongs to the SEDS family. FtsW subfamily.</text>
</comment>
<protein>
    <recommendedName>
        <fullName evidence="17">Probable peptidoglycan glycosyltransferase FtsW</fullName>
        <ecNumber evidence="19">2.4.99.28</ecNumber>
    </recommendedName>
    <alternativeName>
        <fullName evidence="18">Cell division protein FtsW</fullName>
    </alternativeName>
    <alternativeName>
        <fullName evidence="15">Cell wall polymerase</fullName>
    </alternativeName>
    <alternativeName>
        <fullName evidence="14">Peptidoglycan polymerase</fullName>
    </alternativeName>
</protein>
<comment type="pathway">
    <text evidence="2">Cell wall biogenesis; peptidoglycan biosynthesis.</text>
</comment>
<comment type="subcellular location">
    <subcellularLocation>
        <location evidence="1">Cell membrane</location>
        <topology evidence="1">Multi-pass membrane protein</topology>
    </subcellularLocation>
</comment>
<gene>
    <name evidence="22" type="primary">ftsW</name>
    <name evidence="22" type="ORF">COV04_02690</name>
</gene>
<feature type="transmembrane region" description="Helical" evidence="21">
    <location>
        <begin position="277"/>
        <end position="294"/>
    </location>
</feature>
<dbReference type="InterPro" id="IPR013437">
    <property type="entry name" value="FtsW"/>
</dbReference>
<evidence type="ECO:0000256" key="13">
    <source>
        <dbReference type="ARBA" id="ARBA00023316"/>
    </source>
</evidence>
<evidence type="ECO:0000256" key="17">
    <source>
        <dbReference type="ARBA" id="ARBA00041185"/>
    </source>
</evidence>